<keyword evidence="4" id="KW-1185">Reference proteome</keyword>
<evidence type="ECO:0000313" key="4">
    <source>
        <dbReference type="Proteomes" id="UP001302745"/>
    </source>
</evidence>
<feature type="transmembrane region" description="Helical" evidence="2">
    <location>
        <begin position="77"/>
        <end position="96"/>
    </location>
</feature>
<gene>
    <name evidence="3" type="ORF">C8A00DRAFT_10838</name>
</gene>
<dbReference type="EMBL" id="MU856839">
    <property type="protein sequence ID" value="KAK4158368.1"/>
    <property type="molecule type" value="Genomic_DNA"/>
</dbReference>
<name>A0AAN6VV49_9PEZI</name>
<keyword evidence="2" id="KW-0472">Membrane</keyword>
<keyword evidence="2" id="KW-0812">Transmembrane</keyword>
<reference evidence="3" key="2">
    <citation type="submission" date="2023-05" db="EMBL/GenBank/DDBJ databases">
        <authorList>
            <consortium name="Lawrence Berkeley National Laboratory"/>
            <person name="Steindorff A."/>
            <person name="Hensen N."/>
            <person name="Bonometti L."/>
            <person name="Westerberg I."/>
            <person name="Brannstrom I.O."/>
            <person name="Guillou S."/>
            <person name="Cros-Aarteil S."/>
            <person name="Calhoun S."/>
            <person name="Haridas S."/>
            <person name="Kuo A."/>
            <person name="Mondo S."/>
            <person name="Pangilinan J."/>
            <person name="Riley R."/>
            <person name="Labutti K."/>
            <person name="Andreopoulos B."/>
            <person name="Lipzen A."/>
            <person name="Chen C."/>
            <person name="Yanf M."/>
            <person name="Daum C."/>
            <person name="Ng V."/>
            <person name="Clum A."/>
            <person name="Ohm R."/>
            <person name="Martin F."/>
            <person name="Silar P."/>
            <person name="Natvig D."/>
            <person name="Lalanne C."/>
            <person name="Gautier V."/>
            <person name="Ament-Velasquez S.L."/>
            <person name="Kruys A."/>
            <person name="Hutchinson M.I."/>
            <person name="Powell A.J."/>
            <person name="Barry K."/>
            <person name="Miller A.N."/>
            <person name="Grigoriev I.V."/>
            <person name="Debuchy R."/>
            <person name="Gladieux P."/>
            <person name="Thoren M.H."/>
            <person name="Johannesson H."/>
        </authorList>
    </citation>
    <scope>NUCLEOTIDE SEQUENCE</scope>
    <source>
        <strain evidence="3">CBS 538.74</strain>
    </source>
</reference>
<dbReference type="Proteomes" id="UP001302745">
    <property type="component" value="Unassembled WGS sequence"/>
</dbReference>
<evidence type="ECO:0000256" key="2">
    <source>
        <dbReference type="SAM" id="Phobius"/>
    </source>
</evidence>
<dbReference type="AlphaFoldDB" id="A0AAN6VV49"/>
<protein>
    <submittedName>
        <fullName evidence="3">Uncharacterized protein</fullName>
    </submittedName>
</protein>
<sequence length="406" mass="44095">MGWELSTWLALARSSQLLGSLAAAAMHGYLTVRVYTGDLGLSKEMVVLELLACLLLGYSTLVIILQHTGHRSKKSSWLTGFVVCDVLVCAVLLVMISTLARAGLPVHCAALFVPNSNQRSPISTFTTIGFSNENPGQRGELDHFCGLDRSYYAIANALIFTYIFTITATVLRIFEKKYTKNTKISEMLESLERAEHLNLKVIDSPSPIDESHSFNQPPPASEGIITRNASLRSNFTAATSVAASQTGPYGSNPTARRSIGHSAPAIPRRPVPPIPSSTAAAAASPGIAFVPVPLDEEDGAEAALVADGMRHPRHQQHHQQQAQHYRNPSRDQFPRMPILSEEALLQSADAALVSDGMRPSEPMLPPYHPGNRRMSGHGAGDDNEMRLSGYVKGQTRAQDMKDSGRY</sequence>
<keyword evidence="2" id="KW-1133">Transmembrane helix</keyword>
<reference evidence="3" key="1">
    <citation type="journal article" date="2023" name="Mol. Phylogenet. Evol.">
        <title>Genome-scale phylogeny and comparative genomics of the fungal order Sordariales.</title>
        <authorList>
            <person name="Hensen N."/>
            <person name="Bonometti L."/>
            <person name="Westerberg I."/>
            <person name="Brannstrom I.O."/>
            <person name="Guillou S."/>
            <person name="Cros-Aarteil S."/>
            <person name="Calhoun S."/>
            <person name="Haridas S."/>
            <person name="Kuo A."/>
            <person name="Mondo S."/>
            <person name="Pangilinan J."/>
            <person name="Riley R."/>
            <person name="LaButti K."/>
            <person name="Andreopoulos B."/>
            <person name="Lipzen A."/>
            <person name="Chen C."/>
            <person name="Yan M."/>
            <person name="Daum C."/>
            <person name="Ng V."/>
            <person name="Clum A."/>
            <person name="Steindorff A."/>
            <person name="Ohm R.A."/>
            <person name="Martin F."/>
            <person name="Silar P."/>
            <person name="Natvig D.O."/>
            <person name="Lalanne C."/>
            <person name="Gautier V."/>
            <person name="Ament-Velasquez S.L."/>
            <person name="Kruys A."/>
            <person name="Hutchinson M.I."/>
            <person name="Powell A.J."/>
            <person name="Barry K."/>
            <person name="Miller A.N."/>
            <person name="Grigoriev I.V."/>
            <person name="Debuchy R."/>
            <person name="Gladieux P."/>
            <person name="Hiltunen Thoren M."/>
            <person name="Johannesson H."/>
        </authorList>
    </citation>
    <scope>NUCLEOTIDE SEQUENCE</scope>
    <source>
        <strain evidence="3">CBS 538.74</strain>
    </source>
</reference>
<feature type="region of interest" description="Disordered" evidence="1">
    <location>
        <begin position="354"/>
        <end position="406"/>
    </location>
</feature>
<feature type="region of interest" description="Disordered" evidence="1">
    <location>
        <begin position="242"/>
        <end position="279"/>
    </location>
</feature>
<accession>A0AAN6VV49</accession>
<feature type="compositionally biased region" description="Polar residues" evidence="1">
    <location>
        <begin position="242"/>
        <end position="255"/>
    </location>
</feature>
<evidence type="ECO:0000313" key="3">
    <source>
        <dbReference type="EMBL" id="KAK4158368.1"/>
    </source>
</evidence>
<proteinExistence type="predicted"/>
<feature type="transmembrane region" description="Helical" evidence="2">
    <location>
        <begin position="48"/>
        <end position="65"/>
    </location>
</feature>
<organism evidence="3 4">
    <name type="scientific">Chaetomidium leptoderma</name>
    <dbReference type="NCBI Taxonomy" id="669021"/>
    <lineage>
        <taxon>Eukaryota</taxon>
        <taxon>Fungi</taxon>
        <taxon>Dikarya</taxon>
        <taxon>Ascomycota</taxon>
        <taxon>Pezizomycotina</taxon>
        <taxon>Sordariomycetes</taxon>
        <taxon>Sordariomycetidae</taxon>
        <taxon>Sordariales</taxon>
        <taxon>Chaetomiaceae</taxon>
        <taxon>Chaetomidium</taxon>
    </lineage>
</organism>
<feature type="transmembrane region" description="Helical" evidence="2">
    <location>
        <begin position="151"/>
        <end position="174"/>
    </location>
</feature>
<comment type="caution">
    <text evidence="3">The sequence shown here is derived from an EMBL/GenBank/DDBJ whole genome shotgun (WGS) entry which is preliminary data.</text>
</comment>
<evidence type="ECO:0000256" key="1">
    <source>
        <dbReference type="SAM" id="MobiDB-lite"/>
    </source>
</evidence>
<feature type="region of interest" description="Disordered" evidence="1">
    <location>
        <begin position="310"/>
        <end position="333"/>
    </location>
</feature>